<evidence type="ECO:0000256" key="2">
    <source>
        <dbReference type="ARBA" id="ARBA00022801"/>
    </source>
</evidence>
<dbReference type="GO" id="GO:0016787">
    <property type="term" value="F:hydrolase activity"/>
    <property type="evidence" value="ECO:0007669"/>
    <property type="project" value="UniProtKB-KW"/>
</dbReference>
<evidence type="ECO:0000313" key="4">
    <source>
        <dbReference type="EMBL" id="OAM89785.1"/>
    </source>
</evidence>
<keyword evidence="1 3" id="KW-0732">Signal</keyword>
<reference evidence="4 5" key="1">
    <citation type="submission" date="2016-01" db="EMBL/GenBank/DDBJ databases">
        <title>High potential of lignocellulose degradation of a new Verrucomicrobia species.</title>
        <authorList>
            <person name="Wang Y."/>
            <person name="Shi Y."/>
            <person name="Qiu Z."/>
            <person name="Liu S."/>
            <person name="Yang H."/>
        </authorList>
    </citation>
    <scope>NUCLEOTIDE SEQUENCE [LARGE SCALE GENOMIC DNA]</scope>
    <source>
        <strain evidence="4 5">TSB47</strain>
    </source>
</reference>
<name>A0A178IKK6_9BACT</name>
<dbReference type="SUPFAM" id="SSF49785">
    <property type="entry name" value="Galactose-binding domain-like"/>
    <property type="match status" value="1"/>
</dbReference>
<proteinExistence type="predicted"/>
<dbReference type="PANTHER" id="PTHR43817:SF1">
    <property type="entry name" value="HYDROLASE, FAMILY 43, PUTATIVE (AFU_ORTHOLOGUE AFUA_3G01660)-RELATED"/>
    <property type="match status" value="1"/>
</dbReference>
<dbReference type="STRING" id="1184151.AW736_10680"/>
<dbReference type="NCBIfam" id="NF045579">
    <property type="entry name" value="rhamnoside_JR"/>
    <property type="match status" value="1"/>
</dbReference>
<comment type="caution">
    <text evidence="4">The sequence shown here is derived from an EMBL/GenBank/DDBJ whole genome shotgun (WGS) entry which is preliminary data.</text>
</comment>
<protein>
    <recommendedName>
        <fullName evidence="6">Glycosyl hydrolases family 2 sugar binding domain-containing protein</fullName>
    </recommendedName>
</protein>
<dbReference type="Proteomes" id="UP000078486">
    <property type="component" value="Unassembled WGS sequence"/>
</dbReference>
<dbReference type="InterPro" id="IPR008979">
    <property type="entry name" value="Galactose-bd-like_sf"/>
</dbReference>
<dbReference type="Pfam" id="PF17132">
    <property type="entry name" value="Glyco_hydro_106"/>
    <property type="match status" value="1"/>
</dbReference>
<dbReference type="EMBL" id="LRRQ01000076">
    <property type="protein sequence ID" value="OAM89785.1"/>
    <property type="molecule type" value="Genomic_DNA"/>
</dbReference>
<dbReference type="SUPFAM" id="SSF49899">
    <property type="entry name" value="Concanavalin A-like lectins/glucanases"/>
    <property type="match status" value="1"/>
</dbReference>
<feature type="signal peptide" evidence="3">
    <location>
        <begin position="1"/>
        <end position="32"/>
    </location>
</feature>
<gene>
    <name evidence="4" type="ORF">AW736_10680</name>
</gene>
<sequence>MKSLAAALSVRVVLPACLLLAMSAFPVAPVRAAAPPSLEQDFVTPPDEARPWVFWFWSDGNITREGITADLEAMRSAGIGGVLIMEVDQGVPKGPVRMMTPEWRAMFAFAASEAKRLGLGLIMNNDPGWTGSGGPWNTPENSMQKVVWTERRVTGPRVFDGELEQPETVRDFYRDIAVLAFPTPAAETRAVRDLRPVLTTNTAAGGGLAVLIDGDKTTGVLLDRPENRGEWPLARLDFPGPFEACAFEVAVSFAQRGAGRVLCELQASDDGRVFREVARAEANAAPRVFAPVRAAVFRVVLSGNDASLDGLRVDEVALSSAFRIDGHAAKSGLGLAASPEEPPAAGEGLVVSKKKILDLSPFLRGPRLRWEVPEGDWTILRLGRTSTGKTNYPAPADARGLEVDKLSADALDGHFEGFLGKLVGDAEAAGAGAETFAGFHIDSWEVGYQNWTPRFREEFRRLRGYDPLPWLPVLTGRAVGDAALSERFLWDMRRTISDLLNENYAGRMAALAHGHGRIFSLEGYRNGPFDPLSYAGRADLPVAEFWAGPDPDNLHPSVKAMASAGHIYGRTVIGAEAFTASDLQSRHRLHPYAAKAVGDAAFCAGINHFIVHRYSMQPWTDGREPGMTMGPWGWEYERTATWWGQAARPWHEYLARCQHMLRQGTFVADLCYLQDEEGIKNPPLRAEVLPAPPPGHDYDFCSAEVVLERMSVKDGRLVLPGGMSYRVLVLPRQRLMTPTLLRRIRDLVRDGATVLGEPPLRAPGLENYPACDDEVRALAAELWGDCDGARVRVRAFGKGRVIRGCEPGEVLAGPDFSYSLNGYDNGAAARVRHIHRSTPGREIYFVANLEPEAADIVASFRVDGLRPELWRPETGAMEAAPVYDCETVGGEGCVRLPLRLGPRESVFVVFARDRLAEASRLVSVAGFADARAGRPLAGGGASGDGAAPRGTAGSFTLAAWVKPGAEMDVPPEDFGGTAALHVARNDLLHPPQGAETFREPGVAGTGLAVGRNVICVLEHGAFHFPAVLVHRASITDWTHVAVVWQDGRPSLYVNGRLARTGLKSLRDARGYIPAWRDAAAGKFKGEHSVPQLFDRALGEQEILALMRSTPVRAAEAPPVEDGVAKTASAARMFAPGGLSVDGGEPVAWLAGAGRHEGRRADGRTVVFETGPLPEALRLEGPWRLHFPEGRGAPPEIVLPDLASWSGHAEPGVRYFSGTATYMADFELPAGLSGEVRRLWLDLGVVREIARVRLNGRDLGVLWKPPFRVDVTGVARAGANTLEIDVTNTWVNRLVGDELLPSDREWTRVPRRRGFALKAWPDWFLRGERSPAGRITFTTWKHYEKDAPLPPSGLLGPVVIQPVARAVSRPR</sequence>
<dbReference type="Gene3D" id="2.60.120.260">
    <property type="entry name" value="Galactose-binding domain-like"/>
    <property type="match status" value="1"/>
</dbReference>
<evidence type="ECO:0000313" key="5">
    <source>
        <dbReference type="Proteomes" id="UP000078486"/>
    </source>
</evidence>
<evidence type="ECO:0000256" key="3">
    <source>
        <dbReference type="SAM" id="SignalP"/>
    </source>
</evidence>
<dbReference type="Gene3D" id="2.60.120.200">
    <property type="match status" value="1"/>
</dbReference>
<evidence type="ECO:0008006" key="6">
    <source>
        <dbReference type="Google" id="ProtNLM"/>
    </source>
</evidence>
<evidence type="ECO:0000256" key="1">
    <source>
        <dbReference type="ARBA" id="ARBA00022729"/>
    </source>
</evidence>
<dbReference type="RefSeq" id="WP_068770244.1">
    <property type="nucleotide sequence ID" value="NZ_CP109796.1"/>
</dbReference>
<dbReference type="InterPro" id="IPR013320">
    <property type="entry name" value="ConA-like_dom_sf"/>
</dbReference>
<dbReference type="PANTHER" id="PTHR43817">
    <property type="entry name" value="GLYCOSYL HYDROLASE"/>
    <property type="match status" value="1"/>
</dbReference>
<dbReference type="CDD" id="cd03143">
    <property type="entry name" value="A4_beta-galactosidase_middle_domain"/>
    <property type="match status" value="1"/>
</dbReference>
<keyword evidence="2" id="KW-0378">Hydrolase</keyword>
<feature type="chain" id="PRO_5008089025" description="Glycosyl hydrolases family 2 sugar binding domain-containing protein" evidence="3">
    <location>
        <begin position="33"/>
        <end position="1370"/>
    </location>
</feature>
<organism evidence="4 5">
    <name type="scientific">Termitidicoccus mucosus</name>
    <dbReference type="NCBI Taxonomy" id="1184151"/>
    <lineage>
        <taxon>Bacteria</taxon>
        <taxon>Pseudomonadati</taxon>
        <taxon>Verrucomicrobiota</taxon>
        <taxon>Opitutia</taxon>
        <taxon>Opitutales</taxon>
        <taxon>Opitutaceae</taxon>
        <taxon>Termitidicoccus</taxon>
    </lineage>
</organism>
<keyword evidence="5" id="KW-1185">Reference proteome</keyword>
<accession>A0A178IKK6</accession>